<sequence length="338" mass="38666">MKKKKKLIVPIFIPHEGCPYRCVFCSQVDITGTGYKADKIHVLKVLKTYLGPDFNASRTIKCEVAFYGGSFTGLLKERQKMLLSILRPFLNNGRVDSIRLSTHPLFIDSGRLDLLKDNGVKTIELGVQSTSEPVLEKSGRPCSKVDLFKSVHLIKERSFILGLQLMLGLPGDDENLFQSSVKDLINMKPDFVRLYPTLVLRHTALYSMYTKGLYTPWSLERTLKALKYAIKLFKQYEIPVIRVGVQPDKSLEENLVAGPFHPSLRYLVDCQLCLDLMVEKILSMTRIPKKILFRVPKKLLSVYIGNKRENINYIKGRFGFKEVTLRGEDFCREIQLVT</sequence>
<gene>
    <name evidence="8" type="ORF">METZ01_LOCUS253728</name>
</gene>
<dbReference type="PANTHER" id="PTHR11135:SF0">
    <property type="entry name" value="ELONGATOR COMPLEX PROTEIN 3"/>
    <property type="match status" value="1"/>
</dbReference>
<keyword evidence="5" id="KW-0408">Iron</keyword>
<dbReference type="Pfam" id="PF04055">
    <property type="entry name" value="Radical_SAM"/>
    <property type="match status" value="1"/>
</dbReference>
<dbReference type="Pfam" id="PF16199">
    <property type="entry name" value="Radical_SAM_C"/>
    <property type="match status" value="1"/>
</dbReference>
<evidence type="ECO:0000256" key="2">
    <source>
        <dbReference type="ARBA" id="ARBA00022485"/>
    </source>
</evidence>
<dbReference type="SMART" id="SM00729">
    <property type="entry name" value="Elp3"/>
    <property type="match status" value="1"/>
</dbReference>
<dbReference type="SFLD" id="SFLDS00029">
    <property type="entry name" value="Radical_SAM"/>
    <property type="match status" value="1"/>
</dbReference>
<reference evidence="8" key="1">
    <citation type="submission" date="2018-05" db="EMBL/GenBank/DDBJ databases">
        <authorList>
            <person name="Lanie J.A."/>
            <person name="Ng W.-L."/>
            <person name="Kazmierczak K.M."/>
            <person name="Andrzejewski T.M."/>
            <person name="Davidsen T.M."/>
            <person name="Wayne K.J."/>
            <person name="Tettelin H."/>
            <person name="Glass J.I."/>
            <person name="Rusch D."/>
            <person name="Podicherti R."/>
            <person name="Tsui H.-C.T."/>
            <person name="Winkler M.E."/>
        </authorList>
    </citation>
    <scope>NUCLEOTIDE SEQUENCE</scope>
</reference>
<dbReference type="PROSITE" id="PS51918">
    <property type="entry name" value="RADICAL_SAM"/>
    <property type="match status" value="1"/>
</dbReference>
<dbReference type="SFLD" id="SFLDG01086">
    <property type="entry name" value="elongater_protein-like"/>
    <property type="match status" value="1"/>
</dbReference>
<dbReference type="InterPro" id="IPR006638">
    <property type="entry name" value="Elp3/MiaA/NifB-like_rSAM"/>
</dbReference>
<dbReference type="GO" id="GO:0005737">
    <property type="term" value="C:cytoplasm"/>
    <property type="evidence" value="ECO:0007669"/>
    <property type="project" value="TreeGrafter"/>
</dbReference>
<dbReference type="SUPFAM" id="SSF102114">
    <property type="entry name" value="Radical SAM enzymes"/>
    <property type="match status" value="1"/>
</dbReference>
<comment type="cofactor">
    <cofactor evidence="1">
        <name>[4Fe-4S] cluster</name>
        <dbReference type="ChEBI" id="CHEBI:49883"/>
    </cofactor>
</comment>
<evidence type="ECO:0000313" key="8">
    <source>
        <dbReference type="EMBL" id="SVC00874.1"/>
    </source>
</evidence>
<dbReference type="InterPro" id="IPR032432">
    <property type="entry name" value="Radical_SAM_C"/>
</dbReference>
<dbReference type="InterPro" id="IPR058240">
    <property type="entry name" value="rSAM_sf"/>
</dbReference>
<dbReference type="GO" id="GO:0003824">
    <property type="term" value="F:catalytic activity"/>
    <property type="evidence" value="ECO:0007669"/>
    <property type="project" value="InterPro"/>
</dbReference>
<protein>
    <recommendedName>
        <fullName evidence="7">Radical SAM core domain-containing protein</fullName>
    </recommendedName>
</protein>
<dbReference type="AlphaFoldDB" id="A0A382IM79"/>
<keyword evidence="4" id="KW-0479">Metal-binding</keyword>
<dbReference type="GO" id="GO:0046872">
    <property type="term" value="F:metal ion binding"/>
    <property type="evidence" value="ECO:0007669"/>
    <property type="project" value="UniProtKB-KW"/>
</dbReference>
<evidence type="ECO:0000256" key="1">
    <source>
        <dbReference type="ARBA" id="ARBA00001966"/>
    </source>
</evidence>
<dbReference type="InterPro" id="IPR007197">
    <property type="entry name" value="rSAM"/>
</dbReference>
<evidence type="ECO:0000256" key="5">
    <source>
        <dbReference type="ARBA" id="ARBA00023004"/>
    </source>
</evidence>
<dbReference type="Gene3D" id="3.80.30.20">
    <property type="entry name" value="tm_1862 like domain"/>
    <property type="match status" value="1"/>
</dbReference>
<dbReference type="SFLD" id="SFLDG01082">
    <property type="entry name" value="B12-binding_domain_containing"/>
    <property type="match status" value="1"/>
</dbReference>
<dbReference type="InterPro" id="IPR039661">
    <property type="entry name" value="ELP3"/>
</dbReference>
<dbReference type="EMBL" id="UINC01068324">
    <property type="protein sequence ID" value="SVC00874.1"/>
    <property type="molecule type" value="Genomic_DNA"/>
</dbReference>
<dbReference type="GO" id="GO:0002926">
    <property type="term" value="P:tRNA wobble base 5-methoxycarbonylmethyl-2-thiouridinylation"/>
    <property type="evidence" value="ECO:0007669"/>
    <property type="project" value="TreeGrafter"/>
</dbReference>
<dbReference type="CDD" id="cd01335">
    <property type="entry name" value="Radical_SAM"/>
    <property type="match status" value="1"/>
</dbReference>
<feature type="domain" description="Radical SAM core" evidence="7">
    <location>
        <begin position="1"/>
        <end position="239"/>
    </location>
</feature>
<evidence type="ECO:0000256" key="3">
    <source>
        <dbReference type="ARBA" id="ARBA00022691"/>
    </source>
</evidence>
<keyword evidence="3" id="KW-0949">S-adenosyl-L-methionine</keyword>
<name>A0A382IM79_9ZZZZ</name>
<accession>A0A382IM79</accession>
<organism evidence="8">
    <name type="scientific">marine metagenome</name>
    <dbReference type="NCBI Taxonomy" id="408172"/>
    <lineage>
        <taxon>unclassified sequences</taxon>
        <taxon>metagenomes</taxon>
        <taxon>ecological metagenomes</taxon>
    </lineage>
</organism>
<keyword evidence="2" id="KW-0004">4Fe-4S</keyword>
<evidence type="ECO:0000259" key="7">
    <source>
        <dbReference type="PROSITE" id="PS51918"/>
    </source>
</evidence>
<dbReference type="InterPro" id="IPR023404">
    <property type="entry name" value="rSAM_horseshoe"/>
</dbReference>
<dbReference type="PANTHER" id="PTHR11135">
    <property type="entry name" value="HISTONE ACETYLTRANSFERASE-RELATED"/>
    <property type="match status" value="1"/>
</dbReference>
<evidence type="ECO:0000256" key="4">
    <source>
        <dbReference type="ARBA" id="ARBA00022723"/>
    </source>
</evidence>
<keyword evidence="6" id="KW-0411">Iron-sulfur</keyword>
<dbReference type="GO" id="GO:0051539">
    <property type="term" value="F:4 iron, 4 sulfur cluster binding"/>
    <property type="evidence" value="ECO:0007669"/>
    <property type="project" value="UniProtKB-KW"/>
</dbReference>
<proteinExistence type="predicted"/>
<evidence type="ECO:0000256" key="6">
    <source>
        <dbReference type="ARBA" id="ARBA00023014"/>
    </source>
</evidence>